<dbReference type="CDD" id="cd01427">
    <property type="entry name" value="HAD_like"/>
    <property type="match status" value="1"/>
</dbReference>
<gene>
    <name evidence="1" type="ORF">V5J35_002274</name>
</gene>
<sequence length="254" mass="29851">MIAHPRYRNLAITEESFQMINWNAINTVLLDMDGTLLDLHFDNYFWQEYVPQKYAERHSITVMQSKNELEPRFAQQEGRLQWYCLDFWEKELNLDIVALKNEINHLISFRPNAREFLHSLKERGKQVIMITNAHPNSLSIKLERLSMAHYFDRLISSHDYGYPKESQAFWQNLEVDISLDKEKALFIDDSVRILNSARTYGIRHLLAVRYPDSKKGAWDTQGYEAVEDFRELITPATISPEKIAPEKIASEKTV</sequence>
<dbReference type="NCBIfam" id="TIGR01509">
    <property type="entry name" value="HAD-SF-IA-v3"/>
    <property type="match status" value="1"/>
</dbReference>
<dbReference type="PANTHER" id="PTHR43434">
    <property type="entry name" value="PHOSPHOGLYCOLATE PHOSPHATASE"/>
    <property type="match status" value="1"/>
</dbReference>
<dbReference type="InterPro" id="IPR023214">
    <property type="entry name" value="HAD_sf"/>
</dbReference>
<dbReference type="InterPro" id="IPR050155">
    <property type="entry name" value="HAD-like_hydrolase_sf"/>
</dbReference>
<dbReference type="SUPFAM" id="SSF56784">
    <property type="entry name" value="HAD-like"/>
    <property type="match status" value="1"/>
</dbReference>
<dbReference type="Gene3D" id="3.40.50.1000">
    <property type="entry name" value="HAD superfamily/HAD-like"/>
    <property type="match status" value="1"/>
</dbReference>
<evidence type="ECO:0000313" key="1">
    <source>
        <dbReference type="EMBL" id="MET4757082.1"/>
    </source>
</evidence>
<dbReference type="EMBL" id="JBEWTB010000002">
    <property type="protein sequence ID" value="MET4757082.1"/>
    <property type="molecule type" value="Genomic_DNA"/>
</dbReference>
<dbReference type="GO" id="GO:0008253">
    <property type="term" value="F:5'-nucleotidase activity"/>
    <property type="evidence" value="ECO:0007669"/>
    <property type="project" value="UniProtKB-EC"/>
</dbReference>
<dbReference type="NCBIfam" id="NF011564">
    <property type="entry name" value="PRK14988.1"/>
    <property type="match status" value="1"/>
</dbReference>
<keyword evidence="2" id="KW-1185">Reference proteome</keyword>
<dbReference type="InterPro" id="IPR006439">
    <property type="entry name" value="HAD-SF_hydro_IA"/>
</dbReference>
<organism evidence="1 2">
    <name type="scientific">Endozoicomonas lisbonensis</name>
    <dbReference type="NCBI Taxonomy" id="3120522"/>
    <lineage>
        <taxon>Bacteria</taxon>
        <taxon>Pseudomonadati</taxon>
        <taxon>Pseudomonadota</taxon>
        <taxon>Gammaproteobacteria</taxon>
        <taxon>Oceanospirillales</taxon>
        <taxon>Endozoicomonadaceae</taxon>
        <taxon>Endozoicomonas</taxon>
    </lineage>
</organism>
<dbReference type="SFLD" id="SFLDG01129">
    <property type="entry name" value="C1.5:_HAD__Beta-PGM__Phosphata"/>
    <property type="match status" value="1"/>
</dbReference>
<dbReference type="EC" id="3.1.3.5" evidence="1"/>
<keyword evidence="1" id="KW-0378">Hydrolase</keyword>
<comment type="caution">
    <text evidence="1">The sequence shown here is derived from an EMBL/GenBank/DDBJ whole genome shotgun (WGS) entry which is preliminary data.</text>
</comment>
<dbReference type="PANTHER" id="PTHR43434:SF3">
    <property type="entry name" value="GMP_IMP NUCLEOTIDASE YRFG"/>
    <property type="match status" value="1"/>
</dbReference>
<evidence type="ECO:0000313" key="2">
    <source>
        <dbReference type="Proteomes" id="UP001549366"/>
    </source>
</evidence>
<dbReference type="Pfam" id="PF00702">
    <property type="entry name" value="Hydrolase"/>
    <property type="match status" value="1"/>
</dbReference>
<dbReference type="Proteomes" id="UP001549366">
    <property type="component" value="Unassembled WGS sequence"/>
</dbReference>
<dbReference type="PRINTS" id="PR00413">
    <property type="entry name" value="HADHALOGNASE"/>
</dbReference>
<proteinExistence type="predicted"/>
<dbReference type="InterPro" id="IPR036412">
    <property type="entry name" value="HAD-like_sf"/>
</dbReference>
<protein>
    <submittedName>
        <fullName evidence="1">HAD superfamily hydrolase (TIGR01509 family)</fullName>
        <ecNumber evidence="1">3.1.3.5</ecNumber>
    </submittedName>
</protein>
<accession>A0ABV2SH60</accession>
<reference evidence="1 2" key="1">
    <citation type="submission" date="2024-06" db="EMBL/GenBank/DDBJ databases">
        <title>Genomic Encyclopedia of Type Strains, Phase V (KMG-V): Genome sequencing to study the core and pangenomes of soil and plant-associated prokaryotes.</title>
        <authorList>
            <person name="Whitman W."/>
        </authorList>
    </citation>
    <scope>NUCLEOTIDE SEQUENCE [LARGE SCALE GENOMIC DNA]</scope>
    <source>
        <strain evidence="1 2">NE40</strain>
    </source>
</reference>
<name>A0ABV2SH60_9GAMM</name>
<dbReference type="SFLD" id="SFLDS00003">
    <property type="entry name" value="Haloacid_Dehalogenase"/>
    <property type="match status" value="1"/>
</dbReference>